<evidence type="ECO:0000313" key="2">
    <source>
        <dbReference type="EMBL" id="KAA2244343.1"/>
    </source>
</evidence>
<reference evidence="2 3" key="2">
    <citation type="submission" date="2019-09" db="EMBL/GenBank/DDBJ databases">
        <authorList>
            <person name="Jin C."/>
        </authorList>
    </citation>
    <scope>NUCLEOTIDE SEQUENCE [LARGE SCALE GENOMIC DNA]</scope>
    <source>
        <strain evidence="2 3">BN140002</strain>
    </source>
</reference>
<name>A0A5B2VWY9_9HYPH</name>
<gene>
    <name evidence="2" type="ORF">F0L46_00140</name>
</gene>
<proteinExistence type="predicted"/>
<organism evidence="2 3">
    <name type="scientific">Salinarimonas soli</name>
    <dbReference type="NCBI Taxonomy" id="1638099"/>
    <lineage>
        <taxon>Bacteria</taxon>
        <taxon>Pseudomonadati</taxon>
        <taxon>Pseudomonadota</taxon>
        <taxon>Alphaproteobacteria</taxon>
        <taxon>Hyphomicrobiales</taxon>
        <taxon>Salinarimonadaceae</taxon>
        <taxon>Salinarimonas</taxon>
    </lineage>
</organism>
<evidence type="ECO:0000313" key="3">
    <source>
        <dbReference type="Proteomes" id="UP000323142"/>
    </source>
</evidence>
<protein>
    <recommendedName>
        <fullName evidence="4">Rap1a immunity protein domain-containing protein</fullName>
    </recommendedName>
</protein>
<dbReference type="OrthoDB" id="7726273at2"/>
<feature type="chain" id="PRO_5022671549" description="Rap1a immunity protein domain-containing protein" evidence="1">
    <location>
        <begin position="34"/>
        <end position="122"/>
    </location>
</feature>
<keyword evidence="1" id="KW-0732">Signal</keyword>
<evidence type="ECO:0000256" key="1">
    <source>
        <dbReference type="SAM" id="SignalP"/>
    </source>
</evidence>
<dbReference type="AlphaFoldDB" id="A0A5B2VWY9"/>
<feature type="signal peptide" evidence="1">
    <location>
        <begin position="1"/>
        <end position="33"/>
    </location>
</feature>
<sequence>MPSKPTPKAARRVAAAALTACLALPALPVAAQAQPAARERTWSEEKCARYTKGWSDLVARRGKAGLGPAFIERHEAFLASGCLAQADVCPRSPEELDVANILTILAMNAGTASTFLPFACRR</sequence>
<dbReference type="EMBL" id="VUOA01000001">
    <property type="protein sequence ID" value="KAA2244343.1"/>
    <property type="molecule type" value="Genomic_DNA"/>
</dbReference>
<dbReference type="Proteomes" id="UP000323142">
    <property type="component" value="Unassembled WGS sequence"/>
</dbReference>
<accession>A0A5B2VWY9</accession>
<keyword evidence="3" id="KW-1185">Reference proteome</keyword>
<reference evidence="2 3" key="1">
    <citation type="submission" date="2019-09" db="EMBL/GenBank/DDBJ databases">
        <title>Salinarimonas rosea gen. nov., sp. nov., a new member of the a-2 subgroup of the Proteobacteria.</title>
        <authorList>
            <person name="Liu J."/>
        </authorList>
    </citation>
    <scope>NUCLEOTIDE SEQUENCE [LARGE SCALE GENOMIC DNA]</scope>
    <source>
        <strain evidence="2 3">BN140002</strain>
    </source>
</reference>
<comment type="caution">
    <text evidence="2">The sequence shown here is derived from an EMBL/GenBank/DDBJ whole genome shotgun (WGS) entry which is preliminary data.</text>
</comment>
<evidence type="ECO:0008006" key="4">
    <source>
        <dbReference type="Google" id="ProtNLM"/>
    </source>
</evidence>
<dbReference type="RefSeq" id="WP_149814999.1">
    <property type="nucleotide sequence ID" value="NZ_VUOA01000001.1"/>
</dbReference>